<feature type="domain" description="N-acetyltransferase" evidence="3">
    <location>
        <begin position="1"/>
        <end position="155"/>
    </location>
</feature>
<keyword evidence="1" id="KW-0808">Transferase</keyword>
<dbReference type="PANTHER" id="PTHR43877">
    <property type="entry name" value="AMINOALKYLPHOSPHONATE N-ACETYLTRANSFERASE-RELATED-RELATED"/>
    <property type="match status" value="1"/>
</dbReference>
<sequence length="159" mass="17884">MIRPTTPDDKEALLALVSATGLFQTNQLEEVGEMLADYFGDNGDSDHFWITDDDDGPVGVAYCETEPMTDQTWNLQLIAIRPDRQRQGRGATLVHDVEKTLMARGGRMLLVETSGLVSFKRVRAFYRTCGYDKEARIRDFYAAGDDKIVYRKVLTALGK</sequence>
<evidence type="ECO:0000259" key="3">
    <source>
        <dbReference type="PROSITE" id="PS51186"/>
    </source>
</evidence>
<accession>A0A6J4NCD9</accession>
<evidence type="ECO:0000313" key="4">
    <source>
        <dbReference type="EMBL" id="CAA9381977.1"/>
    </source>
</evidence>
<gene>
    <name evidence="4" type="ORF">AVDCRST_MAG94-4943</name>
</gene>
<dbReference type="PROSITE" id="PS51186">
    <property type="entry name" value="GNAT"/>
    <property type="match status" value="1"/>
</dbReference>
<dbReference type="AlphaFoldDB" id="A0A6J4NCD9"/>
<dbReference type="GO" id="GO:0016747">
    <property type="term" value="F:acyltransferase activity, transferring groups other than amino-acyl groups"/>
    <property type="evidence" value="ECO:0007669"/>
    <property type="project" value="InterPro"/>
</dbReference>
<dbReference type="InterPro" id="IPR016181">
    <property type="entry name" value="Acyl_CoA_acyltransferase"/>
</dbReference>
<evidence type="ECO:0000256" key="2">
    <source>
        <dbReference type="ARBA" id="ARBA00023315"/>
    </source>
</evidence>
<proteinExistence type="predicted"/>
<reference evidence="4" key="1">
    <citation type="submission" date="2020-02" db="EMBL/GenBank/DDBJ databases">
        <authorList>
            <person name="Meier V. D."/>
        </authorList>
    </citation>
    <scope>NUCLEOTIDE SEQUENCE</scope>
    <source>
        <strain evidence="4">AVDCRST_MAG94</strain>
    </source>
</reference>
<dbReference type="SUPFAM" id="SSF55729">
    <property type="entry name" value="Acyl-CoA N-acyltransferases (Nat)"/>
    <property type="match status" value="1"/>
</dbReference>
<organism evidence="4">
    <name type="scientific">uncultured Leptolyngbya sp</name>
    <dbReference type="NCBI Taxonomy" id="332963"/>
    <lineage>
        <taxon>Bacteria</taxon>
        <taxon>Bacillati</taxon>
        <taxon>Cyanobacteriota</taxon>
        <taxon>Cyanophyceae</taxon>
        <taxon>Leptolyngbyales</taxon>
        <taxon>Leptolyngbyaceae</taxon>
        <taxon>Leptolyngbya group</taxon>
        <taxon>Leptolyngbya</taxon>
        <taxon>environmental samples</taxon>
    </lineage>
</organism>
<dbReference type="CDD" id="cd04301">
    <property type="entry name" value="NAT_SF"/>
    <property type="match status" value="1"/>
</dbReference>
<dbReference type="Pfam" id="PF13508">
    <property type="entry name" value="Acetyltransf_7"/>
    <property type="match status" value="1"/>
</dbReference>
<name>A0A6J4NCD9_9CYAN</name>
<dbReference type="InterPro" id="IPR000182">
    <property type="entry name" value="GNAT_dom"/>
</dbReference>
<evidence type="ECO:0000256" key="1">
    <source>
        <dbReference type="ARBA" id="ARBA00022679"/>
    </source>
</evidence>
<dbReference type="InterPro" id="IPR050832">
    <property type="entry name" value="Bact_Acetyltransf"/>
</dbReference>
<dbReference type="EMBL" id="CADCTY010001707">
    <property type="protein sequence ID" value="CAA9381977.1"/>
    <property type="molecule type" value="Genomic_DNA"/>
</dbReference>
<keyword evidence="2" id="KW-0012">Acyltransferase</keyword>
<protein>
    <recommendedName>
        <fullName evidence="3">N-acetyltransferase domain-containing protein</fullName>
    </recommendedName>
</protein>
<dbReference type="Gene3D" id="3.40.630.30">
    <property type="match status" value="1"/>
</dbReference>